<evidence type="ECO:0000313" key="2">
    <source>
        <dbReference type="EMBL" id="CZQ99416.1"/>
    </source>
</evidence>
<keyword evidence="4" id="KW-1185">Reference proteome</keyword>
<accession>A0AB38BJ51</accession>
<evidence type="ECO:0000313" key="5">
    <source>
        <dbReference type="Proteomes" id="UP000199686"/>
    </source>
</evidence>
<evidence type="ECO:0000313" key="4">
    <source>
        <dbReference type="Proteomes" id="UP000195947"/>
    </source>
</evidence>
<dbReference type="PROSITE" id="PS51186">
    <property type="entry name" value="GNAT"/>
    <property type="match status" value="1"/>
</dbReference>
<dbReference type="EMBL" id="FOQC01000027">
    <property type="protein sequence ID" value="SFH93368.1"/>
    <property type="molecule type" value="Genomic_DNA"/>
</dbReference>
<name>A0AB38BJ51_9LACT</name>
<reference evidence="2 4" key="1">
    <citation type="submission" date="2016-02" db="EMBL/GenBank/DDBJ databases">
        <authorList>
            <person name="Strepis N."/>
        </authorList>
    </citation>
    <scope>NUCLEOTIDE SEQUENCE [LARGE SCALE GENOMIC DNA]</scope>
    <source>
        <strain evidence="2">Trichococcus flocculiformis</strain>
    </source>
</reference>
<feature type="domain" description="N-acetyltransferase" evidence="1">
    <location>
        <begin position="1"/>
        <end position="162"/>
    </location>
</feature>
<dbReference type="InterPro" id="IPR016181">
    <property type="entry name" value="Acyl_CoA_acyltransferase"/>
</dbReference>
<dbReference type="InterPro" id="IPR000182">
    <property type="entry name" value="GNAT_dom"/>
</dbReference>
<sequence>MKIRPLMPKDVDGILSWMKDSEINRFFRMDAEGATKESVLNFVNASQNQENNIHLAVTDDDDNYLGTVSLKNIDKEEQSAEYAISMCKLSHGTGAAKFATEKILELGFEALGLHRIYLNVLSENLRANKFYQKCNFIYEGEFKEAILIRGEFKDLKWYRLLKKEYEDRNK</sequence>
<dbReference type="GO" id="GO:0016747">
    <property type="term" value="F:acyltransferase activity, transferring groups other than amino-acyl groups"/>
    <property type="evidence" value="ECO:0007669"/>
    <property type="project" value="InterPro"/>
</dbReference>
<comment type="caution">
    <text evidence="3">The sequence shown here is derived from an EMBL/GenBank/DDBJ whole genome shotgun (WGS) entry which is preliminary data.</text>
</comment>
<dbReference type="EMBL" id="FJMZ01000034">
    <property type="protein sequence ID" value="CZQ99416.1"/>
    <property type="molecule type" value="Genomic_DNA"/>
</dbReference>
<proteinExistence type="predicted"/>
<dbReference type="Gene3D" id="3.40.630.30">
    <property type="match status" value="1"/>
</dbReference>
<dbReference type="SUPFAM" id="SSF55729">
    <property type="entry name" value="Acyl-CoA N-acyltransferases (Nat)"/>
    <property type="match status" value="1"/>
</dbReference>
<dbReference type="Proteomes" id="UP000199686">
    <property type="component" value="Unassembled WGS sequence"/>
</dbReference>
<dbReference type="PANTHER" id="PTHR43415:SF3">
    <property type="entry name" value="GNAT-FAMILY ACETYLTRANSFERASE"/>
    <property type="match status" value="1"/>
</dbReference>
<evidence type="ECO:0000259" key="1">
    <source>
        <dbReference type="PROSITE" id="PS51186"/>
    </source>
</evidence>
<organism evidence="3 5">
    <name type="scientific">Trichococcus flocculiformis</name>
    <dbReference type="NCBI Taxonomy" id="82803"/>
    <lineage>
        <taxon>Bacteria</taxon>
        <taxon>Bacillati</taxon>
        <taxon>Bacillota</taxon>
        <taxon>Bacilli</taxon>
        <taxon>Lactobacillales</taxon>
        <taxon>Carnobacteriaceae</taxon>
        <taxon>Trichococcus</taxon>
    </lineage>
</organism>
<dbReference type="Proteomes" id="UP000195947">
    <property type="component" value="Unassembled WGS sequence"/>
</dbReference>
<protein>
    <submittedName>
        <fullName evidence="2">Acyl-coa n-acyltransferase</fullName>
    </submittedName>
    <submittedName>
        <fullName evidence="3">Diamine N-acetyltransferase</fullName>
    </submittedName>
</protein>
<evidence type="ECO:0000313" key="3">
    <source>
        <dbReference type="EMBL" id="SFH93368.1"/>
    </source>
</evidence>
<dbReference type="PANTHER" id="PTHR43415">
    <property type="entry name" value="SPERMIDINE N(1)-ACETYLTRANSFERASE"/>
    <property type="match status" value="1"/>
</dbReference>
<gene>
    <name evidence="3" type="ORF">SAMN04488507_10272</name>
    <name evidence="2" type="ORF">TFLO_2413</name>
</gene>
<dbReference type="Pfam" id="PF13302">
    <property type="entry name" value="Acetyltransf_3"/>
    <property type="match status" value="1"/>
</dbReference>
<dbReference type="RefSeq" id="WP_086989858.1">
    <property type="nucleotide sequence ID" value="NZ_FJMZ01000034.1"/>
</dbReference>
<reference evidence="3 5" key="2">
    <citation type="submission" date="2016-10" db="EMBL/GenBank/DDBJ databases">
        <authorList>
            <person name="Varghese N."/>
            <person name="Submissions S."/>
        </authorList>
    </citation>
    <scope>NUCLEOTIDE SEQUENCE [LARGE SCALE GENOMIC DNA]</scope>
    <source>
        <strain evidence="3 5">DSM 2094</strain>
    </source>
</reference>
<dbReference type="AlphaFoldDB" id="A0AB38BJ51"/>